<sequence length="479" mass="54314">MSLRNTATKGAFWTFLQQFSTQLIGFGVSIVLARLLMPEEFGLIGMISIFMGIGSILISGGLTQSLIRTENPDQEDYSTVFFFNLIGSIFIYFLVFVTAPLIADFYGEPILINIIRVYCLSFIITAFSAVQSTRLTKIMDFKTQMLVAIPSLIVSGLLGVYLAFTSHGVWSLVWMGLSQSFLSTVQLWVRSKWKPSLIFNVNKFKFHFQFGYKLTLSGLLDTIFLNIYQIIIGKYFLTSQVGFYTRADSLKQLPVKNISSALNRVTYPLFASINNDDLRLKRVYKEIMQLVVFVIAPILVIMGVLAEPLFRFLFTEKWLPAVPYFQVLCLAGILYPIHSYNLNILNVKGRSDLFLRLEIMKKILVLAVVAISFNFGVLGLVWGQLITSILAFFINTHYTGKFINYKPLEQALDVLPILALAFFVGASLWFADTYLHINELKDFFRITILALGGSVIYLTFAYIFKMTALTSIKKIILKQ</sequence>
<keyword evidence="5 7" id="KW-1133">Transmembrane helix</keyword>
<dbReference type="Proteomes" id="UP000294689">
    <property type="component" value="Unassembled WGS sequence"/>
</dbReference>
<evidence type="ECO:0000256" key="1">
    <source>
        <dbReference type="ARBA" id="ARBA00004651"/>
    </source>
</evidence>
<dbReference type="PANTHER" id="PTHR30250:SF10">
    <property type="entry name" value="LIPOPOLYSACCHARIDE BIOSYNTHESIS PROTEIN WZXC"/>
    <property type="match status" value="1"/>
</dbReference>
<feature type="transmembrane region" description="Helical" evidence="7">
    <location>
        <begin position="287"/>
        <end position="306"/>
    </location>
</feature>
<feature type="transmembrane region" description="Helical" evidence="7">
    <location>
        <begin position="318"/>
        <end position="337"/>
    </location>
</feature>
<evidence type="ECO:0000313" key="8">
    <source>
        <dbReference type="EMBL" id="TDU42898.1"/>
    </source>
</evidence>
<gene>
    <name evidence="8" type="ORF">BXY82_0297</name>
</gene>
<evidence type="ECO:0000256" key="7">
    <source>
        <dbReference type="SAM" id="Phobius"/>
    </source>
</evidence>
<dbReference type="AlphaFoldDB" id="A0A4R7Q5Z9"/>
<evidence type="ECO:0000256" key="4">
    <source>
        <dbReference type="ARBA" id="ARBA00022692"/>
    </source>
</evidence>
<evidence type="ECO:0000256" key="2">
    <source>
        <dbReference type="ARBA" id="ARBA00007430"/>
    </source>
</evidence>
<feature type="transmembrane region" description="Helical" evidence="7">
    <location>
        <begin position="145"/>
        <end position="164"/>
    </location>
</feature>
<feature type="transmembrane region" description="Helical" evidence="7">
    <location>
        <begin position="443"/>
        <end position="464"/>
    </location>
</feature>
<evidence type="ECO:0000256" key="5">
    <source>
        <dbReference type="ARBA" id="ARBA00022989"/>
    </source>
</evidence>
<feature type="transmembrane region" description="Helical" evidence="7">
    <location>
        <begin position="115"/>
        <end position="133"/>
    </location>
</feature>
<name>A0A4R7Q5Z9_9FLAO</name>
<dbReference type="InterPro" id="IPR050833">
    <property type="entry name" value="Poly_Biosynth_Transport"/>
</dbReference>
<dbReference type="EMBL" id="SOBW01000007">
    <property type="protein sequence ID" value="TDU42898.1"/>
    <property type="molecule type" value="Genomic_DNA"/>
</dbReference>
<comment type="subcellular location">
    <subcellularLocation>
        <location evidence="1">Cell membrane</location>
        <topology evidence="1">Multi-pass membrane protein</topology>
    </subcellularLocation>
</comment>
<reference evidence="8 9" key="1">
    <citation type="submission" date="2019-03" db="EMBL/GenBank/DDBJ databases">
        <title>Genomic Encyclopedia of Archaeal and Bacterial Type Strains, Phase II (KMG-II): from individual species to whole genera.</title>
        <authorList>
            <person name="Goeker M."/>
        </authorList>
    </citation>
    <scope>NUCLEOTIDE SEQUENCE [LARGE SCALE GENOMIC DNA]</scope>
    <source>
        <strain evidence="8 9">DSM 28135</strain>
    </source>
</reference>
<feature type="transmembrane region" description="Helical" evidence="7">
    <location>
        <begin position="79"/>
        <end position="103"/>
    </location>
</feature>
<evidence type="ECO:0000256" key="6">
    <source>
        <dbReference type="ARBA" id="ARBA00023136"/>
    </source>
</evidence>
<dbReference type="PANTHER" id="PTHR30250">
    <property type="entry name" value="PST FAMILY PREDICTED COLANIC ACID TRANSPORTER"/>
    <property type="match status" value="1"/>
</dbReference>
<evidence type="ECO:0000313" key="9">
    <source>
        <dbReference type="Proteomes" id="UP000294689"/>
    </source>
</evidence>
<proteinExistence type="inferred from homology"/>
<keyword evidence="9" id="KW-1185">Reference proteome</keyword>
<dbReference type="OrthoDB" id="9770347at2"/>
<dbReference type="CDD" id="cd13127">
    <property type="entry name" value="MATE_tuaB_like"/>
    <property type="match status" value="1"/>
</dbReference>
<keyword evidence="3" id="KW-1003">Cell membrane</keyword>
<dbReference type="Pfam" id="PF13440">
    <property type="entry name" value="Polysacc_synt_3"/>
    <property type="match status" value="1"/>
</dbReference>
<feature type="transmembrane region" description="Helical" evidence="7">
    <location>
        <begin position="43"/>
        <end position="67"/>
    </location>
</feature>
<organism evidence="8 9">
    <name type="scientific">Gelidibacter sediminis</name>
    <dbReference type="NCBI Taxonomy" id="1608710"/>
    <lineage>
        <taxon>Bacteria</taxon>
        <taxon>Pseudomonadati</taxon>
        <taxon>Bacteroidota</taxon>
        <taxon>Flavobacteriia</taxon>
        <taxon>Flavobacteriales</taxon>
        <taxon>Flavobacteriaceae</taxon>
        <taxon>Gelidibacter</taxon>
    </lineage>
</organism>
<feature type="transmembrane region" description="Helical" evidence="7">
    <location>
        <begin position="363"/>
        <end position="393"/>
    </location>
</feature>
<feature type="transmembrane region" description="Helical" evidence="7">
    <location>
        <begin position="210"/>
        <end position="231"/>
    </location>
</feature>
<accession>A0A4R7Q5Z9</accession>
<evidence type="ECO:0000256" key="3">
    <source>
        <dbReference type="ARBA" id="ARBA00022475"/>
    </source>
</evidence>
<feature type="transmembrane region" description="Helical" evidence="7">
    <location>
        <begin position="414"/>
        <end position="431"/>
    </location>
</feature>
<feature type="transmembrane region" description="Helical" evidence="7">
    <location>
        <begin position="12"/>
        <end position="37"/>
    </location>
</feature>
<keyword evidence="6 7" id="KW-0472">Membrane</keyword>
<comment type="similarity">
    <text evidence="2">Belongs to the polysaccharide synthase family.</text>
</comment>
<protein>
    <submittedName>
        <fullName evidence="8">O-antigen/teichoic acid export membrane protein</fullName>
    </submittedName>
</protein>
<dbReference type="GO" id="GO:0005886">
    <property type="term" value="C:plasma membrane"/>
    <property type="evidence" value="ECO:0007669"/>
    <property type="project" value="UniProtKB-SubCell"/>
</dbReference>
<dbReference type="RefSeq" id="WP_133756404.1">
    <property type="nucleotide sequence ID" value="NZ_SOBW01000007.1"/>
</dbReference>
<comment type="caution">
    <text evidence="8">The sequence shown here is derived from an EMBL/GenBank/DDBJ whole genome shotgun (WGS) entry which is preliminary data.</text>
</comment>
<keyword evidence="4 7" id="KW-0812">Transmembrane</keyword>